<dbReference type="Gene3D" id="3.90.1150.200">
    <property type="match status" value="1"/>
</dbReference>
<dbReference type="Proteomes" id="UP000199081">
    <property type="component" value="Unassembled WGS sequence"/>
</dbReference>
<feature type="domain" description="YdhG-like" evidence="1">
    <location>
        <begin position="22"/>
        <end position="115"/>
    </location>
</feature>
<dbReference type="EMBL" id="FNZU01000001">
    <property type="protein sequence ID" value="SEK24406.1"/>
    <property type="molecule type" value="Genomic_DNA"/>
</dbReference>
<reference evidence="3" key="1">
    <citation type="submission" date="2016-10" db="EMBL/GenBank/DDBJ databases">
        <authorList>
            <person name="Varghese N."/>
            <person name="Submissions S."/>
        </authorList>
    </citation>
    <scope>NUCLEOTIDE SEQUENCE [LARGE SCALE GENOMIC DNA]</scope>
    <source>
        <strain evidence="3">DSM 19183</strain>
    </source>
</reference>
<accession>A0A1H7FE96</accession>
<sequence>MPDQDMDSNVREYLDSQPEEVRKRLLRIRDLVYKAVPEAVEMWNYNLPSYSLVEGGKRDKQIMMAGYRSHIGFYPHPSVISQFKAELKDMKTGKGSVQFPLDKPLPEQLILDMITYRKNLIDDQLDK</sequence>
<name>A0A1H7FE96_9LACT</name>
<proteinExistence type="predicted"/>
<dbReference type="OrthoDB" id="115213at2"/>
<evidence type="ECO:0000313" key="3">
    <source>
        <dbReference type="Proteomes" id="UP000199081"/>
    </source>
</evidence>
<dbReference type="Pfam" id="PF08818">
    <property type="entry name" value="DUF1801"/>
    <property type="match status" value="1"/>
</dbReference>
<evidence type="ECO:0000259" key="1">
    <source>
        <dbReference type="Pfam" id="PF08818"/>
    </source>
</evidence>
<protein>
    <submittedName>
        <fullName evidence="2">Uncharacterized conserved protein YdhG, YjbR/CyaY-like superfamily, DUF1801 family</fullName>
    </submittedName>
</protein>
<evidence type="ECO:0000313" key="2">
    <source>
        <dbReference type="EMBL" id="SEK24406.1"/>
    </source>
</evidence>
<dbReference type="SUPFAM" id="SSF159888">
    <property type="entry name" value="YdhG-like"/>
    <property type="match status" value="1"/>
</dbReference>
<organism evidence="2 3">
    <name type="scientific">Alkalibacterium pelagium</name>
    <dbReference type="NCBI Taxonomy" id="426702"/>
    <lineage>
        <taxon>Bacteria</taxon>
        <taxon>Bacillati</taxon>
        <taxon>Bacillota</taxon>
        <taxon>Bacilli</taxon>
        <taxon>Lactobacillales</taxon>
        <taxon>Carnobacteriaceae</taxon>
        <taxon>Alkalibacterium</taxon>
    </lineage>
</organism>
<dbReference type="STRING" id="426702.SAMN04488099_101287"/>
<dbReference type="RefSeq" id="WP_091478494.1">
    <property type="nucleotide sequence ID" value="NZ_BJYC01000001.1"/>
</dbReference>
<dbReference type="InterPro" id="IPR014922">
    <property type="entry name" value="YdhG-like"/>
</dbReference>
<gene>
    <name evidence="2" type="ORF">SAMN04488099_101287</name>
</gene>
<dbReference type="AlphaFoldDB" id="A0A1H7FE96"/>
<keyword evidence="3" id="KW-1185">Reference proteome</keyword>